<accession>A0A2G1MCH6</accession>
<name>A0A2G1MCH6_9RHOB</name>
<organism evidence="2 3">
    <name type="scientific">Limimaricola cinnabarinus</name>
    <dbReference type="NCBI Taxonomy" id="1125964"/>
    <lineage>
        <taxon>Bacteria</taxon>
        <taxon>Pseudomonadati</taxon>
        <taxon>Pseudomonadota</taxon>
        <taxon>Alphaproteobacteria</taxon>
        <taxon>Rhodobacterales</taxon>
        <taxon>Paracoccaceae</taxon>
        <taxon>Limimaricola</taxon>
    </lineage>
</organism>
<evidence type="ECO:0000313" key="3">
    <source>
        <dbReference type="Proteomes" id="UP000221860"/>
    </source>
</evidence>
<dbReference type="AlphaFoldDB" id="A0A2G1MCH6"/>
<dbReference type="EMBL" id="NQWH01000040">
    <property type="protein sequence ID" value="PHP26370.1"/>
    <property type="molecule type" value="Genomic_DNA"/>
</dbReference>
<keyword evidence="3" id="KW-1185">Reference proteome</keyword>
<sequence>MDVEQAAQARSAVSIFMRAEVLAARLEAMARAEPEVGNLWRSELALAEAVASAGLEGIRISEGDLLPRIARNGGQQADPTGAELALSLIRVLKAPGDPLKQPVPSLRRFERAAGTGRGPGLGTQDDAEEQPPDDAEIETLFAGLGPGDMPILTAARAAAGYALLSRRANPIIERLVFMAVESALRGRAMAGIETEDVLRGLSGRVDAHWVSPPALALSHQRFLPWSPGSETGLMDLGSGLTRVLEAELGRFALSRDWLRRGREAARGRGGRSRMADAVQAFGTAPVLSSALLAEAIGVSIRTALTLLDELTDLGLLREITHRRTARIWAVPGIGARLAARPPRRSGLQRHKVIPPVGLRDSARPRSREQREAALQAMERAFAELDGALGRTSALLIDTKRAPKGGG</sequence>
<dbReference type="Proteomes" id="UP000221860">
    <property type="component" value="Unassembled WGS sequence"/>
</dbReference>
<comment type="caution">
    <text evidence="2">The sequence shown here is derived from an EMBL/GenBank/DDBJ whole genome shotgun (WGS) entry which is preliminary data.</text>
</comment>
<evidence type="ECO:0000313" key="2">
    <source>
        <dbReference type="EMBL" id="PHP26370.1"/>
    </source>
</evidence>
<gene>
    <name evidence="2" type="ORF">CJ301_16725</name>
</gene>
<feature type="region of interest" description="Disordered" evidence="1">
    <location>
        <begin position="101"/>
        <end position="133"/>
    </location>
</feature>
<evidence type="ECO:0008006" key="4">
    <source>
        <dbReference type="Google" id="ProtNLM"/>
    </source>
</evidence>
<proteinExistence type="predicted"/>
<dbReference type="OrthoDB" id="7838433at2"/>
<reference evidence="2 3" key="1">
    <citation type="submission" date="2017-08" db="EMBL/GenBank/DDBJ databases">
        <title>Draft Genome Sequence of Loktanella cinnabarina Strain XM1, Isolated from Coastal Surface Water.</title>
        <authorList>
            <person name="Ma R."/>
            <person name="Wang J."/>
            <person name="Wang Q."/>
            <person name="Ma Z."/>
            <person name="Li J."/>
            <person name="Chen L."/>
        </authorList>
    </citation>
    <scope>NUCLEOTIDE SEQUENCE [LARGE SCALE GENOMIC DNA]</scope>
    <source>
        <strain evidence="2 3">XM1</strain>
    </source>
</reference>
<protein>
    <recommendedName>
        <fullName evidence="4">HTH DNA binding domain-containing protein</fullName>
    </recommendedName>
</protein>
<dbReference type="RefSeq" id="WP_099278504.1">
    <property type="nucleotide sequence ID" value="NZ_KZ304980.1"/>
</dbReference>
<evidence type="ECO:0000256" key="1">
    <source>
        <dbReference type="SAM" id="MobiDB-lite"/>
    </source>
</evidence>